<dbReference type="RefSeq" id="WP_012971489.1">
    <property type="nucleotide sequence ID" value="NC_013851.1"/>
</dbReference>
<dbReference type="AlphaFoldDB" id="D3RMS9"/>
<accession>D3RMS9</accession>
<evidence type="ECO:0000313" key="1">
    <source>
        <dbReference type="EMBL" id="ADC63217.1"/>
    </source>
</evidence>
<dbReference type="Proteomes" id="UP000001441">
    <property type="component" value="Chromosome"/>
</dbReference>
<proteinExistence type="predicted"/>
<organism evidence="1 2">
    <name type="scientific">Allochromatium vinosum (strain ATCC 17899 / DSM 180 / NBRC 103801 / NCIMB 10441 / D)</name>
    <name type="common">Chromatium vinosum</name>
    <dbReference type="NCBI Taxonomy" id="572477"/>
    <lineage>
        <taxon>Bacteria</taxon>
        <taxon>Pseudomonadati</taxon>
        <taxon>Pseudomonadota</taxon>
        <taxon>Gammaproteobacteria</taxon>
        <taxon>Chromatiales</taxon>
        <taxon>Chromatiaceae</taxon>
        <taxon>Allochromatium</taxon>
    </lineage>
</organism>
<dbReference type="eggNOG" id="ENOG50338DB">
    <property type="taxonomic scope" value="Bacteria"/>
</dbReference>
<keyword evidence="2" id="KW-1185">Reference proteome</keyword>
<dbReference type="HOGENOM" id="CLU_1118578_0_0_6"/>
<protein>
    <submittedName>
        <fullName evidence="1">Uncharacterized protein</fullName>
    </submittedName>
</protein>
<dbReference type="OrthoDB" id="8480699at2"/>
<evidence type="ECO:0000313" key="2">
    <source>
        <dbReference type="Proteomes" id="UP000001441"/>
    </source>
</evidence>
<dbReference type="EMBL" id="CP001896">
    <property type="protein sequence ID" value="ADC63217.1"/>
    <property type="molecule type" value="Genomic_DNA"/>
</dbReference>
<name>D3RMS9_ALLVD</name>
<dbReference type="STRING" id="572477.Alvin_2300"/>
<dbReference type="KEGG" id="alv:Alvin_2300"/>
<sequence length="299" mass="34877">MKRRLKSSLVGVNKADRLKRFLDEDDTETEIRFKVNIQEEIKKVQDCLVLSRKKLEQIKDSALFYPCSGRDLIAPIEIFSPYVTDFWFVDRGYFSPGHQDTRYFGFDVAADQQAPVLEEDSRYELISKMIKGPPVWNKDDRDITPCILTETYRHLETGREIRIHKRRGYGFLALYKEIRGEQLGVFFYRCDGMGEGGSGNLWLATSNINRVCNKMINGGLVVTDGSNEPERRHDRGHKELCRIRSCRSNLKTPEEFINFHQSFEDDRGRHFRCVGYAGMRCGPTMIWQVQKPVRRSWSD</sequence>
<gene>
    <name evidence="1" type="ordered locus">Alvin_2300</name>
</gene>
<reference evidence="1 2" key="1">
    <citation type="journal article" date="2011" name="Stand. Genomic Sci.">
        <title>Complete genome sequence of Allochromatium vinosum DSM 180(T).</title>
        <authorList>
            <person name="Weissgerber T."/>
            <person name="Zigann R."/>
            <person name="Bruce D."/>
            <person name="Chang Y.J."/>
            <person name="Detter J.C."/>
            <person name="Han C."/>
            <person name="Hauser L."/>
            <person name="Jeffries C.D."/>
            <person name="Land M."/>
            <person name="Munk A.C."/>
            <person name="Tapia R."/>
            <person name="Dahl C."/>
        </authorList>
    </citation>
    <scope>NUCLEOTIDE SEQUENCE [LARGE SCALE GENOMIC DNA]</scope>
    <source>
        <strain evidence="2">ATCC 17899 / DSM 180 / NBRC 103801 / NCIMB 10441 / D</strain>
    </source>
</reference>